<dbReference type="GO" id="GO:0000156">
    <property type="term" value="F:phosphorelay response regulator activity"/>
    <property type="evidence" value="ECO:0007669"/>
    <property type="project" value="InterPro"/>
</dbReference>
<dbReference type="Pfam" id="PF04397">
    <property type="entry name" value="LytTR"/>
    <property type="match status" value="1"/>
</dbReference>
<dbReference type="SMART" id="SM00850">
    <property type="entry name" value="LytTR"/>
    <property type="match status" value="1"/>
</dbReference>
<dbReference type="Proteomes" id="UP000515561">
    <property type="component" value="Chromosome"/>
</dbReference>
<dbReference type="RefSeq" id="WP_184093675.1">
    <property type="nucleotide sequence ID" value="NZ_AP023367.1"/>
</dbReference>
<protein>
    <submittedName>
        <fullName evidence="1">LytTR family transcriptional regulator</fullName>
    </submittedName>
</protein>
<sequence>MKLTIYEGMNEIEDEIVINCGMVDKRLKHLIEYIRQYTFSLQGYQGSELFHLSVETLFYIESVDGKTFLYSTSQIYESKDSLTTLEGKLYNTSFVRISKSCLVNTACIKSVKPYANHRMEAALKNGERLIISRNYIDTLKEKLLR</sequence>
<dbReference type="KEGG" id="acel:acsn021_33770"/>
<dbReference type="GO" id="GO:0003677">
    <property type="term" value="F:DNA binding"/>
    <property type="evidence" value="ECO:0007669"/>
    <property type="project" value="InterPro"/>
</dbReference>
<proteinExistence type="predicted"/>
<gene>
    <name evidence="1" type="ORF">acsn021_33770</name>
</gene>
<dbReference type="AlphaFoldDB" id="A0A6S6RA33"/>
<reference evidence="1 2" key="1">
    <citation type="journal article" date="2016" name="Int. J. Syst. Evol. Microbiol.">
        <title>Descriptions of Anaerotaenia torta gen. nov., sp. nov. and Anaerocolumna cellulosilytica gen. nov., sp. nov. isolated from a methanogenic reactor of cattle waste.</title>
        <authorList>
            <person name="Uek A."/>
            <person name="Ohtaki Y."/>
            <person name="Kaku N."/>
            <person name="Ueki K."/>
        </authorList>
    </citation>
    <scope>NUCLEOTIDE SEQUENCE [LARGE SCALE GENOMIC DNA]</scope>
    <source>
        <strain evidence="1 2">SN021</strain>
    </source>
</reference>
<organism evidence="1 2">
    <name type="scientific">Anaerocolumna cellulosilytica</name>
    <dbReference type="NCBI Taxonomy" id="433286"/>
    <lineage>
        <taxon>Bacteria</taxon>
        <taxon>Bacillati</taxon>
        <taxon>Bacillota</taxon>
        <taxon>Clostridia</taxon>
        <taxon>Lachnospirales</taxon>
        <taxon>Lachnospiraceae</taxon>
        <taxon>Anaerocolumna</taxon>
    </lineage>
</organism>
<name>A0A6S6RA33_9FIRM</name>
<evidence type="ECO:0000313" key="2">
    <source>
        <dbReference type="Proteomes" id="UP000515561"/>
    </source>
</evidence>
<dbReference type="PANTHER" id="PTHR37299:SF1">
    <property type="entry name" value="STAGE 0 SPORULATION PROTEIN A HOMOLOG"/>
    <property type="match status" value="1"/>
</dbReference>
<keyword evidence="2" id="KW-1185">Reference proteome</keyword>
<accession>A0A6S6RA33</accession>
<evidence type="ECO:0000313" key="1">
    <source>
        <dbReference type="EMBL" id="BCJ95808.1"/>
    </source>
</evidence>
<dbReference type="PANTHER" id="PTHR37299">
    <property type="entry name" value="TRANSCRIPTIONAL REGULATOR-RELATED"/>
    <property type="match status" value="1"/>
</dbReference>
<dbReference type="InterPro" id="IPR007492">
    <property type="entry name" value="LytTR_DNA-bd_dom"/>
</dbReference>
<dbReference type="InterPro" id="IPR046947">
    <property type="entry name" value="LytR-like"/>
</dbReference>
<dbReference type="PROSITE" id="PS50930">
    <property type="entry name" value="HTH_LYTTR"/>
    <property type="match status" value="1"/>
</dbReference>
<dbReference type="Gene3D" id="2.40.50.1020">
    <property type="entry name" value="LytTr DNA-binding domain"/>
    <property type="match status" value="1"/>
</dbReference>
<dbReference type="EMBL" id="AP023367">
    <property type="protein sequence ID" value="BCJ95808.1"/>
    <property type="molecule type" value="Genomic_DNA"/>
</dbReference>